<proteinExistence type="predicted"/>
<dbReference type="RefSeq" id="WP_341375527.1">
    <property type="nucleotide sequence ID" value="NZ_JBBUTF010000016.1"/>
</dbReference>
<evidence type="ECO:0000259" key="1">
    <source>
        <dbReference type="Pfam" id="PF13467"/>
    </source>
</evidence>
<evidence type="ECO:0000313" key="2">
    <source>
        <dbReference type="EMBL" id="MEK8027746.1"/>
    </source>
</evidence>
<dbReference type="Pfam" id="PF13467">
    <property type="entry name" value="RHH_4"/>
    <property type="match status" value="1"/>
</dbReference>
<feature type="domain" description="Ribbon-helix-helix" evidence="1">
    <location>
        <begin position="15"/>
        <end position="82"/>
    </location>
</feature>
<dbReference type="InterPro" id="IPR027373">
    <property type="entry name" value="RHH_dom"/>
</dbReference>
<comment type="caution">
    <text evidence="2">The sequence shown here is derived from an EMBL/GenBank/DDBJ whole genome shotgun (WGS) entry which is preliminary data.</text>
</comment>
<gene>
    <name evidence="2" type="ORF">AACH11_17410</name>
</gene>
<keyword evidence="3" id="KW-1185">Reference proteome</keyword>
<dbReference type="Proteomes" id="UP001368500">
    <property type="component" value="Unassembled WGS sequence"/>
</dbReference>
<reference evidence="2 3" key="1">
    <citation type="submission" date="2024-04" db="EMBL/GenBank/DDBJ databases">
        <title>Novel species of the genus Ideonella isolated from streams.</title>
        <authorList>
            <person name="Lu H."/>
        </authorList>
    </citation>
    <scope>NUCLEOTIDE SEQUENCE [LARGE SCALE GENOMIC DNA]</scope>
    <source>
        <strain evidence="2 3">BYS139W</strain>
    </source>
</reference>
<protein>
    <submittedName>
        <fullName evidence="2">Ribbon-helix-helix domain-containing protein</fullName>
    </submittedName>
</protein>
<name>A0ABU9BCS9_9BURK</name>
<evidence type="ECO:0000313" key="3">
    <source>
        <dbReference type="Proteomes" id="UP001368500"/>
    </source>
</evidence>
<accession>A0ABU9BCS9</accession>
<sequence length="143" mass="15807">MCRLFIEADPDDYACRTRSVRLHGVVTSIRLENLHWRVLQEIAARDGLSLAQLLERLWDELTAARGEIGNFASFLRVSALRYACLMADGLVPRAVDRPIRTLDVDQVLADEARLARSRAGAAMLAPLCSPTVTPSMPATMPMS</sequence>
<organism evidence="2 3">
    <name type="scientific">Pseudaquabacterium rugosum</name>
    <dbReference type="NCBI Taxonomy" id="2984194"/>
    <lineage>
        <taxon>Bacteria</taxon>
        <taxon>Pseudomonadati</taxon>
        <taxon>Pseudomonadota</taxon>
        <taxon>Betaproteobacteria</taxon>
        <taxon>Burkholderiales</taxon>
        <taxon>Sphaerotilaceae</taxon>
        <taxon>Pseudaquabacterium</taxon>
    </lineage>
</organism>
<dbReference type="InterPro" id="IPR038268">
    <property type="entry name" value="RHH_sf"/>
</dbReference>
<dbReference type="EMBL" id="JBBUTF010000016">
    <property type="protein sequence ID" value="MEK8027746.1"/>
    <property type="molecule type" value="Genomic_DNA"/>
</dbReference>
<dbReference type="Gene3D" id="1.10.3990.20">
    <property type="entry name" value="protein bp1543"/>
    <property type="match status" value="1"/>
</dbReference>